<dbReference type="AlphaFoldDB" id="A0A8J3M8Q8"/>
<dbReference type="Proteomes" id="UP000630097">
    <property type="component" value="Unassembled WGS sequence"/>
</dbReference>
<feature type="compositionally biased region" description="Low complexity" evidence="1">
    <location>
        <begin position="85"/>
        <end position="144"/>
    </location>
</feature>
<feature type="compositionally biased region" description="Basic and acidic residues" evidence="1">
    <location>
        <begin position="71"/>
        <end position="80"/>
    </location>
</feature>
<feature type="compositionally biased region" description="Polar residues" evidence="1">
    <location>
        <begin position="28"/>
        <end position="46"/>
    </location>
</feature>
<comment type="caution">
    <text evidence="2">The sequence shown here is derived from an EMBL/GenBank/DDBJ whole genome shotgun (WGS) entry which is preliminary data.</text>
</comment>
<evidence type="ECO:0000256" key="1">
    <source>
        <dbReference type="SAM" id="MobiDB-lite"/>
    </source>
</evidence>
<sequence>MAEITGYEATARGATGPIQAAGKVQSPLHPQNASSASGMTSGSIQNVVLPGMPTGHPHSRLAVGPDGAAKTNHDAGDEKAGVLAGGRHAARPGAATAPDAQSDAQSDAATLPDAQPDAVTAAAPDAALPDAKAVPDNAAPADAAQGSTAGAKGVAPGRQVMEPTAVPPPSGPSRVYGQLIILRTPEAAPQPAAGKAQPATAGKATPVEKKDQDELTCALDWQDTWLWDLCKERGGKS</sequence>
<proteinExistence type="predicted"/>
<name>A0A8J3M8Q8_9ACTN</name>
<accession>A0A8J3M8Q8</accession>
<reference evidence="2 3" key="1">
    <citation type="submission" date="2021-01" db="EMBL/GenBank/DDBJ databases">
        <title>Whole genome shotgun sequence of Planotetraspora kaengkrachanensis NBRC 104272.</title>
        <authorList>
            <person name="Komaki H."/>
            <person name="Tamura T."/>
        </authorList>
    </citation>
    <scope>NUCLEOTIDE SEQUENCE [LARGE SCALE GENOMIC DNA]</scope>
    <source>
        <strain evidence="2 3">NBRC 104272</strain>
    </source>
</reference>
<evidence type="ECO:0000313" key="3">
    <source>
        <dbReference type="Proteomes" id="UP000630097"/>
    </source>
</evidence>
<protein>
    <submittedName>
        <fullName evidence="2">Uncharacterized protein</fullName>
    </submittedName>
</protein>
<organism evidence="2 3">
    <name type="scientific">Planotetraspora kaengkrachanensis</name>
    <dbReference type="NCBI Taxonomy" id="575193"/>
    <lineage>
        <taxon>Bacteria</taxon>
        <taxon>Bacillati</taxon>
        <taxon>Actinomycetota</taxon>
        <taxon>Actinomycetes</taxon>
        <taxon>Streptosporangiales</taxon>
        <taxon>Streptosporangiaceae</taxon>
        <taxon>Planotetraspora</taxon>
    </lineage>
</organism>
<evidence type="ECO:0000313" key="2">
    <source>
        <dbReference type="EMBL" id="GIG79950.1"/>
    </source>
</evidence>
<keyword evidence="3" id="KW-1185">Reference proteome</keyword>
<dbReference type="EMBL" id="BONV01000011">
    <property type="protein sequence ID" value="GIG79950.1"/>
    <property type="molecule type" value="Genomic_DNA"/>
</dbReference>
<gene>
    <name evidence="2" type="ORF">Pka01_30770</name>
</gene>
<feature type="region of interest" description="Disordered" evidence="1">
    <location>
        <begin position="1"/>
        <end position="211"/>
    </location>
</feature>
<feature type="compositionally biased region" description="Low complexity" evidence="1">
    <location>
        <begin position="187"/>
        <end position="205"/>
    </location>
</feature>